<protein>
    <submittedName>
        <fullName evidence="1">Uncharacterized protein</fullName>
    </submittedName>
</protein>
<name>A0A3M7QR23_BRAPC</name>
<organism evidence="1 2">
    <name type="scientific">Brachionus plicatilis</name>
    <name type="common">Marine rotifer</name>
    <name type="synonym">Brachionus muelleri</name>
    <dbReference type="NCBI Taxonomy" id="10195"/>
    <lineage>
        <taxon>Eukaryota</taxon>
        <taxon>Metazoa</taxon>
        <taxon>Spiralia</taxon>
        <taxon>Gnathifera</taxon>
        <taxon>Rotifera</taxon>
        <taxon>Eurotatoria</taxon>
        <taxon>Monogononta</taxon>
        <taxon>Pseudotrocha</taxon>
        <taxon>Ploima</taxon>
        <taxon>Brachionidae</taxon>
        <taxon>Brachionus</taxon>
    </lineage>
</organism>
<dbReference type="AlphaFoldDB" id="A0A3M7QR23"/>
<keyword evidence="2" id="KW-1185">Reference proteome</keyword>
<dbReference type="EMBL" id="REGN01005429">
    <property type="protein sequence ID" value="RNA13408.1"/>
    <property type="molecule type" value="Genomic_DNA"/>
</dbReference>
<accession>A0A3M7QR23</accession>
<reference evidence="1 2" key="1">
    <citation type="journal article" date="2018" name="Sci. Rep.">
        <title>Genomic signatures of local adaptation to the degree of environmental predictability in rotifers.</title>
        <authorList>
            <person name="Franch-Gras L."/>
            <person name="Hahn C."/>
            <person name="Garcia-Roger E.M."/>
            <person name="Carmona M.J."/>
            <person name="Serra M."/>
            <person name="Gomez A."/>
        </authorList>
    </citation>
    <scope>NUCLEOTIDE SEQUENCE [LARGE SCALE GENOMIC DNA]</scope>
    <source>
        <strain evidence="1">HYR1</strain>
    </source>
</reference>
<proteinExistence type="predicted"/>
<evidence type="ECO:0000313" key="1">
    <source>
        <dbReference type="EMBL" id="RNA13408.1"/>
    </source>
</evidence>
<dbReference type="Proteomes" id="UP000276133">
    <property type="component" value="Unassembled WGS sequence"/>
</dbReference>
<comment type="caution">
    <text evidence="1">The sequence shown here is derived from an EMBL/GenBank/DDBJ whole genome shotgun (WGS) entry which is preliminary data.</text>
</comment>
<sequence length="153" mass="17912">MAHLRTQMAPLLEQQSQMPVPKECSILFDSGFQFVCAGEHFANYLWTFLAESGAMSSAIYLDLFSSHIKLNSINQSPGIFDLRQEHSLNFHKNTLKFYIFENSKFIKNNTYIKKKIKFKKKLQSQKITKTNILSQNIRLKKFQQANEQLFLRI</sequence>
<evidence type="ECO:0000313" key="2">
    <source>
        <dbReference type="Proteomes" id="UP000276133"/>
    </source>
</evidence>
<gene>
    <name evidence="1" type="ORF">BpHYR1_046791</name>
</gene>